<dbReference type="AlphaFoldDB" id="A0A914DY93"/>
<accession>A0A914DY93</accession>
<dbReference type="WBParaSite" id="ACRNAN_scaffold4556.g11527.t1">
    <property type="protein sequence ID" value="ACRNAN_scaffold4556.g11527.t1"/>
    <property type="gene ID" value="ACRNAN_scaffold4556.g11527"/>
</dbReference>
<proteinExistence type="predicted"/>
<keyword evidence="1" id="KW-1185">Reference proteome</keyword>
<evidence type="ECO:0000313" key="2">
    <source>
        <dbReference type="WBParaSite" id="ACRNAN_Path_1524.g5956.t1"/>
    </source>
</evidence>
<evidence type="ECO:0000313" key="1">
    <source>
        <dbReference type="Proteomes" id="UP000887540"/>
    </source>
</evidence>
<dbReference type="WBParaSite" id="ACRNAN_Path_1524.g5956.t1">
    <property type="protein sequence ID" value="ACRNAN_Path_1524.g5956.t1"/>
    <property type="gene ID" value="ACRNAN_Path_1524.g5956"/>
</dbReference>
<reference evidence="2 3" key="1">
    <citation type="submission" date="2022-11" db="UniProtKB">
        <authorList>
            <consortium name="WormBaseParasite"/>
        </authorList>
    </citation>
    <scope>IDENTIFICATION</scope>
</reference>
<organism evidence="1 3">
    <name type="scientific">Acrobeloides nanus</name>
    <dbReference type="NCBI Taxonomy" id="290746"/>
    <lineage>
        <taxon>Eukaryota</taxon>
        <taxon>Metazoa</taxon>
        <taxon>Ecdysozoa</taxon>
        <taxon>Nematoda</taxon>
        <taxon>Chromadorea</taxon>
        <taxon>Rhabditida</taxon>
        <taxon>Tylenchina</taxon>
        <taxon>Cephalobomorpha</taxon>
        <taxon>Cephaloboidea</taxon>
        <taxon>Cephalobidae</taxon>
        <taxon>Acrobeloides</taxon>
    </lineage>
</organism>
<sequence length="218" mass="24774">MLSNSDKLSIKLKDPHMHNVLVNHWTRNTNFQSITFLIRNEENRKQTLMIAELQSGIGIFIKTAAGKPIMTVRTPNSSDSLGKIMHPAQATLYKIVKTIAPVGEHYLVLKTPTQEPAMRIEKVLVSMYPIGKAVGLIGTSCVYWLKRMDGTILGYIRPKLVHKSNTLVLKFSSTEKDEQTRAMMLGVTMLFMITEAYPQLRVMLEESVKKNDPLRRYI</sequence>
<dbReference type="Proteomes" id="UP000887540">
    <property type="component" value="Unplaced"/>
</dbReference>
<name>A0A914DY93_9BILA</name>
<evidence type="ECO:0000313" key="3">
    <source>
        <dbReference type="WBParaSite" id="ACRNAN_scaffold4556.g11527.t1"/>
    </source>
</evidence>
<protein>
    <submittedName>
        <fullName evidence="2 3">Uncharacterized protein</fullName>
    </submittedName>
</protein>